<dbReference type="OrthoDB" id="1656098at2"/>
<organism evidence="2 3">
    <name type="scientific">Jeotgalibacillus campisalis</name>
    <dbReference type="NCBI Taxonomy" id="220754"/>
    <lineage>
        <taxon>Bacteria</taxon>
        <taxon>Bacillati</taxon>
        <taxon>Bacillota</taxon>
        <taxon>Bacilli</taxon>
        <taxon>Bacillales</taxon>
        <taxon>Caryophanaceae</taxon>
        <taxon>Jeotgalibacillus</taxon>
    </lineage>
</organism>
<proteinExistence type="predicted"/>
<evidence type="ECO:0000313" key="3">
    <source>
        <dbReference type="Proteomes" id="UP000031972"/>
    </source>
</evidence>
<sequence>MKNFLKSEKFIIVFLVVVSFALLLNSFSTGEAVSKGESSIATLERELEKKETEINEQNKEIKTLKDKVEQAEPWFDLSEKEQKRKIEEQKAEEEALKKKKEQEEAAKKAKEEAEAEKAAEEKAAAEAEAERKAEEEERIGYDTGITYEQLARTPDEYMDSKVKFYGKVVQVMEGDGYTQIRLAVNEDYDNIILGEFASSITDSRILENDLITIRGLSDGLVSYESTMGGTITIPSVIILDVE</sequence>
<accession>A0A0C2QYI5</accession>
<feature type="region of interest" description="Disordered" evidence="1">
    <location>
        <begin position="97"/>
        <end position="136"/>
    </location>
</feature>
<gene>
    <name evidence="2" type="ORF">KR50_34980</name>
</gene>
<evidence type="ECO:0008006" key="4">
    <source>
        <dbReference type="Google" id="ProtNLM"/>
    </source>
</evidence>
<evidence type="ECO:0000313" key="2">
    <source>
        <dbReference type="EMBL" id="KIL43095.1"/>
    </source>
</evidence>
<dbReference type="EMBL" id="JXRR01000022">
    <property type="protein sequence ID" value="KIL43095.1"/>
    <property type="molecule type" value="Genomic_DNA"/>
</dbReference>
<dbReference type="PATRIC" id="fig|220754.4.peg.3511"/>
<dbReference type="Proteomes" id="UP000031972">
    <property type="component" value="Unassembled WGS sequence"/>
</dbReference>
<dbReference type="AlphaFoldDB" id="A0A0C2QYI5"/>
<protein>
    <recommendedName>
        <fullName evidence="4">Toxin regulator</fullName>
    </recommendedName>
</protein>
<name>A0A0C2QYI5_9BACL</name>
<reference evidence="2 3" key="1">
    <citation type="submission" date="2015-01" db="EMBL/GenBank/DDBJ databases">
        <title>Jeotgalibacillus campisalis genome sequencing.</title>
        <authorList>
            <person name="Goh K.M."/>
            <person name="Chan K.-G."/>
            <person name="Yaakop A.S."/>
            <person name="Ee R."/>
            <person name="Gan H.M."/>
            <person name="Chan C.S."/>
        </authorList>
    </citation>
    <scope>NUCLEOTIDE SEQUENCE [LARGE SCALE GENOMIC DNA]</scope>
    <source>
        <strain evidence="2 3">SF-57</strain>
    </source>
</reference>
<dbReference type="RefSeq" id="WP_041061378.1">
    <property type="nucleotide sequence ID" value="NZ_JXRR01000022.1"/>
</dbReference>
<comment type="caution">
    <text evidence="2">The sequence shown here is derived from an EMBL/GenBank/DDBJ whole genome shotgun (WGS) entry which is preliminary data.</text>
</comment>
<evidence type="ECO:0000256" key="1">
    <source>
        <dbReference type="SAM" id="MobiDB-lite"/>
    </source>
</evidence>
<keyword evidence="3" id="KW-1185">Reference proteome</keyword>